<dbReference type="Proteomes" id="UP000326198">
    <property type="component" value="Unassembled WGS sequence"/>
</dbReference>
<dbReference type="GO" id="GO:0009820">
    <property type="term" value="P:alkaloid metabolic process"/>
    <property type="evidence" value="ECO:0007669"/>
    <property type="project" value="InterPro"/>
</dbReference>
<organism evidence="3 4">
    <name type="scientific">Aspergillus bertholletiae</name>
    <dbReference type="NCBI Taxonomy" id="1226010"/>
    <lineage>
        <taxon>Eukaryota</taxon>
        <taxon>Fungi</taxon>
        <taxon>Dikarya</taxon>
        <taxon>Ascomycota</taxon>
        <taxon>Pezizomycotina</taxon>
        <taxon>Eurotiomycetes</taxon>
        <taxon>Eurotiomycetidae</taxon>
        <taxon>Eurotiales</taxon>
        <taxon>Aspergillaceae</taxon>
        <taxon>Aspergillus</taxon>
        <taxon>Aspergillus subgen. Circumdati</taxon>
    </lineage>
</organism>
<evidence type="ECO:0000256" key="1">
    <source>
        <dbReference type="ARBA" id="ARBA00010209"/>
    </source>
</evidence>
<accession>A0A5N7B7S1</accession>
<dbReference type="InterPro" id="IPR017795">
    <property type="entry name" value="ABBA_NscD-like"/>
</dbReference>
<proteinExistence type="inferred from homology"/>
<dbReference type="AlphaFoldDB" id="A0A5N7B7S1"/>
<evidence type="ECO:0000256" key="2">
    <source>
        <dbReference type="ARBA" id="ARBA00022679"/>
    </source>
</evidence>
<dbReference type="OrthoDB" id="5392033at2759"/>
<dbReference type="PANTHER" id="PTHR40627">
    <property type="entry name" value="INDOLE PRENYLTRANSFERASE TDIB-RELATED"/>
    <property type="match status" value="1"/>
</dbReference>
<gene>
    <name evidence="3" type="ORF">BDV26DRAFT_292790</name>
</gene>
<dbReference type="PANTHER" id="PTHR40627:SF3">
    <property type="entry name" value="PRENYLTRANSFERASE ASQH2-RELATED"/>
    <property type="match status" value="1"/>
</dbReference>
<comment type="similarity">
    <text evidence="1">Belongs to the tryptophan dimethylallyltransferase family.</text>
</comment>
<dbReference type="Pfam" id="PF11991">
    <property type="entry name" value="Trp_DMAT"/>
    <property type="match status" value="1"/>
</dbReference>
<name>A0A5N7B7S1_9EURO</name>
<protein>
    <submittedName>
        <fullName evidence="3">Aromatic prenyltransferase</fullName>
    </submittedName>
</protein>
<dbReference type="EMBL" id="ML736217">
    <property type="protein sequence ID" value="KAE8377803.1"/>
    <property type="molecule type" value="Genomic_DNA"/>
</dbReference>
<reference evidence="3 4" key="1">
    <citation type="submission" date="2019-04" db="EMBL/GenBank/DDBJ databases">
        <title>Friends and foes A comparative genomics studyof 23 Aspergillus species from section Flavi.</title>
        <authorList>
            <consortium name="DOE Joint Genome Institute"/>
            <person name="Kjaerbolling I."/>
            <person name="Vesth T."/>
            <person name="Frisvad J.C."/>
            <person name="Nybo J.L."/>
            <person name="Theobald S."/>
            <person name="Kildgaard S."/>
            <person name="Isbrandt T."/>
            <person name="Kuo A."/>
            <person name="Sato A."/>
            <person name="Lyhne E.K."/>
            <person name="Kogle M.E."/>
            <person name="Wiebenga A."/>
            <person name="Kun R.S."/>
            <person name="Lubbers R.J."/>
            <person name="Makela M.R."/>
            <person name="Barry K."/>
            <person name="Chovatia M."/>
            <person name="Clum A."/>
            <person name="Daum C."/>
            <person name="Haridas S."/>
            <person name="He G."/>
            <person name="LaButti K."/>
            <person name="Lipzen A."/>
            <person name="Mondo S."/>
            <person name="Riley R."/>
            <person name="Salamov A."/>
            <person name="Simmons B.A."/>
            <person name="Magnuson J.K."/>
            <person name="Henrissat B."/>
            <person name="Mortensen U.H."/>
            <person name="Larsen T.O."/>
            <person name="Devries R.P."/>
            <person name="Grigoriev I.V."/>
            <person name="Machida M."/>
            <person name="Baker S.E."/>
            <person name="Andersen M.R."/>
        </authorList>
    </citation>
    <scope>NUCLEOTIDE SEQUENCE [LARGE SCALE GENOMIC DNA]</scope>
    <source>
        <strain evidence="3 4">IBT 29228</strain>
    </source>
</reference>
<evidence type="ECO:0000313" key="3">
    <source>
        <dbReference type="EMBL" id="KAE8377803.1"/>
    </source>
</evidence>
<sequence>MTRTKFEEAWSLGYWLEGPSVDQGLRFLLQFFEHIKILDREIEIKVEHDDRSDTSKTTPLVWNYEMRSGDSSPLTQIYLPVHGENDIRIATGIAHFMKEIGMVDIGESYLDAIQSYL</sequence>
<keyword evidence="4" id="KW-1185">Reference proteome</keyword>
<keyword evidence="2 3" id="KW-0808">Transferase</keyword>
<evidence type="ECO:0000313" key="4">
    <source>
        <dbReference type="Proteomes" id="UP000326198"/>
    </source>
</evidence>
<dbReference type="GO" id="GO:0016765">
    <property type="term" value="F:transferase activity, transferring alkyl or aryl (other than methyl) groups"/>
    <property type="evidence" value="ECO:0007669"/>
    <property type="project" value="InterPro"/>
</dbReference>